<reference evidence="1 2" key="1">
    <citation type="journal article" date="2020" name="ISME J.">
        <title>Comparative genomics reveals insights into cyanobacterial evolution and habitat adaptation.</title>
        <authorList>
            <person name="Chen M.Y."/>
            <person name="Teng W.K."/>
            <person name="Zhao L."/>
            <person name="Hu C.X."/>
            <person name="Zhou Y.K."/>
            <person name="Han B.P."/>
            <person name="Song L.R."/>
            <person name="Shu W.S."/>
        </authorList>
    </citation>
    <scope>NUCLEOTIDE SEQUENCE [LARGE SCALE GENOMIC DNA]</scope>
    <source>
        <strain evidence="1 2">FACHB-159</strain>
    </source>
</reference>
<organism evidence="1 2">
    <name type="scientific">Nostoc paludosum FACHB-159</name>
    <dbReference type="NCBI Taxonomy" id="2692908"/>
    <lineage>
        <taxon>Bacteria</taxon>
        <taxon>Bacillati</taxon>
        <taxon>Cyanobacteriota</taxon>
        <taxon>Cyanophyceae</taxon>
        <taxon>Nostocales</taxon>
        <taxon>Nostocaceae</taxon>
        <taxon>Nostoc</taxon>
    </lineage>
</organism>
<sequence>MKITDQRTLSRFVPHLIISLHSRARSLSLFPRLNWSDRFLPELKAAIK</sequence>
<evidence type="ECO:0000313" key="2">
    <source>
        <dbReference type="Proteomes" id="UP000637383"/>
    </source>
</evidence>
<comment type="caution">
    <text evidence="1">The sequence shown here is derived from an EMBL/GenBank/DDBJ whole genome shotgun (WGS) entry which is preliminary data.</text>
</comment>
<keyword evidence="2" id="KW-1185">Reference proteome</keyword>
<accession>A0ABR8KN94</accession>
<gene>
    <name evidence="1" type="ORF">H6H03_40115</name>
</gene>
<evidence type="ECO:0008006" key="3">
    <source>
        <dbReference type="Google" id="ProtNLM"/>
    </source>
</evidence>
<proteinExistence type="predicted"/>
<name>A0ABR8KN94_9NOSO</name>
<protein>
    <recommendedName>
        <fullName evidence="3">Transposase</fullName>
    </recommendedName>
</protein>
<dbReference type="Proteomes" id="UP000637383">
    <property type="component" value="Unassembled WGS sequence"/>
</dbReference>
<dbReference type="EMBL" id="JACJTU010000151">
    <property type="protein sequence ID" value="MBD2739959.1"/>
    <property type="molecule type" value="Genomic_DNA"/>
</dbReference>
<dbReference type="RefSeq" id="WP_190960425.1">
    <property type="nucleotide sequence ID" value="NZ_JACJTU010000151.1"/>
</dbReference>
<evidence type="ECO:0000313" key="1">
    <source>
        <dbReference type="EMBL" id="MBD2739959.1"/>
    </source>
</evidence>